<name>A0A166H5T3_9AGAM</name>
<proteinExistence type="inferred from homology"/>
<evidence type="ECO:0000256" key="4">
    <source>
        <dbReference type="PIRSR" id="PIRSR005211-1"/>
    </source>
</evidence>
<dbReference type="PROSITE" id="PS01133">
    <property type="entry name" value="UPF0017"/>
    <property type="match status" value="1"/>
</dbReference>
<keyword evidence="3 6" id="KW-0378">Hydrolase</keyword>
<dbReference type="PANTHER" id="PTHR10794:SF63">
    <property type="entry name" value="ALPHA_BETA HYDROLASE 1, ISOFORM A"/>
    <property type="match status" value="1"/>
</dbReference>
<dbReference type="Pfam" id="PF00561">
    <property type="entry name" value="Abhydrolase_1"/>
    <property type="match status" value="1"/>
</dbReference>
<dbReference type="SUPFAM" id="SSF53474">
    <property type="entry name" value="alpha/beta-Hydrolases"/>
    <property type="match status" value="1"/>
</dbReference>
<evidence type="ECO:0000256" key="1">
    <source>
        <dbReference type="ARBA" id="ARBA00010884"/>
    </source>
</evidence>
<evidence type="ECO:0000256" key="3">
    <source>
        <dbReference type="ARBA" id="ARBA00022801"/>
    </source>
</evidence>
<organism evidence="6 7">
    <name type="scientific">Sistotremastrum suecicum HHB10207 ss-3</name>
    <dbReference type="NCBI Taxonomy" id="1314776"/>
    <lineage>
        <taxon>Eukaryota</taxon>
        <taxon>Fungi</taxon>
        <taxon>Dikarya</taxon>
        <taxon>Basidiomycota</taxon>
        <taxon>Agaricomycotina</taxon>
        <taxon>Agaricomycetes</taxon>
        <taxon>Sistotremastrales</taxon>
        <taxon>Sistotremastraceae</taxon>
        <taxon>Sistotremastrum</taxon>
    </lineage>
</organism>
<dbReference type="STRING" id="1314776.A0A166H5T3"/>
<evidence type="ECO:0000259" key="5">
    <source>
        <dbReference type="Pfam" id="PF00561"/>
    </source>
</evidence>
<feature type="active site" description="Charge relay system" evidence="4">
    <location>
        <position position="253"/>
    </location>
</feature>
<reference evidence="6 7" key="1">
    <citation type="journal article" date="2016" name="Mol. Biol. Evol.">
        <title>Comparative Genomics of Early-Diverging Mushroom-Forming Fungi Provides Insights into the Origins of Lignocellulose Decay Capabilities.</title>
        <authorList>
            <person name="Nagy L.G."/>
            <person name="Riley R."/>
            <person name="Tritt A."/>
            <person name="Adam C."/>
            <person name="Daum C."/>
            <person name="Floudas D."/>
            <person name="Sun H."/>
            <person name="Yadav J.S."/>
            <person name="Pangilinan J."/>
            <person name="Larsson K.H."/>
            <person name="Matsuura K."/>
            <person name="Barry K."/>
            <person name="Labutti K."/>
            <person name="Kuo R."/>
            <person name="Ohm R.A."/>
            <person name="Bhattacharya S.S."/>
            <person name="Shirouzu T."/>
            <person name="Yoshinaga Y."/>
            <person name="Martin F.M."/>
            <person name="Grigoriev I.V."/>
            <person name="Hibbett D.S."/>
        </authorList>
    </citation>
    <scope>NUCLEOTIDE SEQUENCE [LARGE SCALE GENOMIC DNA]</scope>
    <source>
        <strain evidence="6 7">HHB10207 ss-3</strain>
    </source>
</reference>
<dbReference type="PANTHER" id="PTHR10794">
    <property type="entry name" value="ABHYDROLASE DOMAIN-CONTAINING PROTEIN"/>
    <property type="match status" value="1"/>
</dbReference>
<gene>
    <name evidence="6" type="ORF">SISSUDRAFT_1016144</name>
</gene>
<dbReference type="InterPro" id="IPR012020">
    <property type="entry name" value="ABHD4"/>
</dbReference>
<dbReference type="AlphaFoldDB" id="A0A166H5T3"/>
<dbReference type="GO" id="GO:0047372">
    <property type="term" value="F:monoacylglycerol lipase activity"/>
    <property type="evidence" value="ECO:0007669"/>
    <property type="project" value="TreeGrafter"/>
</dbReference>
<comment type="similarity">
    <text evidence="1">Belongs to the AB hydrolase superfamily. AB hydrolase 4 family.</text>
</comment>
<feature type="active site" description="Charge relay system" evidence="4">
    <location>
        <position position="389"/>
    </location>
</feature>
<accession>A0A166H5T3</accession>
<protein>
    <submittedName>
        <fullName evidence="6">AB-hydrolase YheT</fullName>
    </submittedName>
</protein>
<feature type="active site" description="Charge relay system" evidence="4">
    <location>
        <position position="418"/>
    </location>
</feature>
<dbReference type="OrthoDB" id="5954035at2759"/>
<feature type="domain" description="AB hydrolase-1" evidence="5">
    <location>
        <begin position="167"/>
        <end position="419"/>
    </location>
</feature>
<dbReference type="InterPro" id="IPR029058">
    <property type="entry name" value="AB_hydrolase_fold"/>
</dbReference>
<dbReference type="InterPro" id="IPR000073">
    <property type="entry name" value="AB_hydrolase_1"/>
</dbReference>
<dbReference type="Gene3D" id="3.40.50.1820">
    <property type="entry name" value="alpha/beta hydrolase"/>
    <property type="match status" value="1"/>
</dbReference>
<dbReference type="InterPro" id="IPR050960">
    <property type="entry name" value="AB_hydrolase_4_sf"/>
</dbReference>
<dbReference type="PIRSF" id="PIRSF005211">
    <property type="entry name" value="Ab_hydro_YheT"/>
    <property type="match status" value="1"/>
</dbReference>
<evidence type="ECO:0000313" key="7">
    <source>
        <dbReference type="Proteomes" id="UP000076798"/>
    </source>
</evidence>
<dbReference type="InterPro" id="IPR000952">
    <property type="entry name" value="AB_hydrolase_4_CS"/>
</dbReference>
<evidence type="ECO:0000256" key="2">
    <source>
        <dbReference type="ARBA" id="ARBA00022487"/>
    </source>
</evidence>
<keyword evidence="7" id="KW-1185">Reference proteome</keyword>
<dbReference type="GO" id="GO:0008126">
    <property type="term" value="F:acetylesterase activity"/>
    <property type="evidence" value="ECO:0007669"/>
    <property type="project" value="TreeGrafter"/>
</dbReference>
<keyword evidence="2" id="KW-0719">Serine esterase</keyword>
<sequence length="496" mass="54541">MAAPTGDIFVPQWSSSTSNTSENLQSPLFTTLLPPMSAYTVLLAAVTVYATYRAINWAFFFKSSIKIIVSDWPVNLPSKDEKKSKYVLLEYVASKVPSLFGPNAHFDPIPWLRGGHMQTMYCSIGDFTKVDKIEYQRQLLRLSDGGIAALDFYPSLIDQPPVPGEKVVVVMHGLTGGSHESYVRAALTDLTKPKSEGGLGMRGVVMNFRGCADSPIVTRRLYHAGDTGDLKATMLYLTHKVFKDAQYFGVGFSLGGNAITKYCGEEGDDCPFSAAVSVANVWDFLRGNYHIEGGTLLNHYVYDGVLGGALQSLLGLHKHAFPENAPGLPYIPTESLLKAKGVTLRYFDDRVTAPVFGFKSALDYYTQISSTRWVERVKIPLLGLNARNDPIVSEANHPDVQIRSNPYVILATTGGGGHMGWFERGWTRWYVRPVHQFLDAMIQADIATRPIPKATAPDSKGMVFQEGKPEVGYLEIGPNDFTVVSGDGKSKLFSGW</sequence>
<dbReference type="GO" id="GO:0051793">
    <property type="term" value="P:medium-chain fatty acid catabolic process"/>
    <property type="evidence" value="ECO:0007669"/>
    <property type="project" value="TreeGrafter"/>
</dbReference>
<dbReference type="GO" id="GO:0051792">
    <property type="term" value="P:medium-chain fatty acid biosynthetic process"/>
    <property type="evidence" value="ECO:0007669"/>
    <property type="project" value="TreeGrafter"/>
</dbReference>
<evidence type="ECO:0000313" key="6">
    <source>
        <dbReference type="EMBL" id="KZT42368.1"/>
    </source>
</evidence>
<dbReference type="Proteomes" id="UP000076798">
    <property type="component" value="Unassembled WGS sequence"/>
</dbReference>
<dbReference type="EMBL" id="KV428014">
    <property type="protein sequence ID" value="KZT42368.1"/>
    <property type="molecule type" value="Genomic_DNA"/>
</dbReference>